<dbReference type="EMBL" id="CAUJNA010000718">
    <property type="protein sequence ID" value="CAJ1380531.1"/>
    <property type="molecule type" value="Genomic_DNA"/>
</dbReference>
<protein>
    <submittedName>
        <fullName evidence="2">Uncharacterized protein</fullName>
    </submittedName>
</protein>
<comment type="caution">
    <text evidence="2">The sequence shown here is derived from an EMBL/GenBank/DDBJ whole genome shotgun (WGS) entry which is preliminary data.</text>
</comment>
<feature type="region of interest" description="Disordered" evidence="1">
    <location>
        <begin position="287"/>
        <end position="313"/>
    </location>
</feature>
<organism evidence="2 3">
    <name type="scientific">Effrenium voratum</name>
    <dbReference type="NCBI Taxonomy" id="2562239"/>
    <lineage>
        <taxon>Eukaryota</taxon>
        <taxon>Sar</taxon>
        <taxon>Alveolata</taxon>
        <taxon>Dinophyceae</taxon>
        <taxon>Suessiales</taxon>
        <taxon>Symbiodiniaceae</taxon>
        <taxon>Effrenium</taxon>
    </lineage>
</organism>
<evidence type="ECO:0000313" key="3">
    <source>
        <dbReference type="Proteomes" id="UP001178507"/>
    </source>
</evidence>
<accession>A0AA36I586</accession>
<evidence type="ECO:0000256" key="1">
    <source>
        <dbReference type="SAM" id="MobiDB-lite"/>
    </source>
</evidence>
<gene>
    <name evidence="2" type="ORF">EVOR1521_LOCUS8451</name>
</gene>
<sequence>MMQNDSTRELLKDTKAVPHAGQRLIELQRAGWAPLGFDADVGCKALDEIDCTKEGNKDLLAARQEFMFTAMRTYLQALKDRRPGSLEKKRPLPRAVILEFFDACNTRMDLPETRETLLTYLAQHGKVPNEVIIKFQTDLLEDLGFEKDHGCAMLSRITQDFPKDPEIAQKMQVWMKKASQTCMSAVKAHQEGGGQLPQTPMMPMVDKELTEEMQRFIAEARESVAKMSVEEKKSFMNEKTFKKMQVFQNLPPEGRVGYVKRLGDDEKVEFMKTQMIAVELMRKEWEAGQPGGPSCTKEAMQGPAAAPSQEQMM</sequence>
<name>A0AA36I586_9DINO</name>
<evidence type="ECO:0000313" key="2">
    <source>
        <dbReference type="EMBL" id="CAJ1380531.1"/>
    </source>
</evidence>
<dbReference type="Proteomes" id="UP001178507">
    <property type="component" value="Unassembled WGS sequence"/>
</dbReference>
<dbReference type="AlphaFoldDB" id="A0AA36I586"/>
<keyword evidence="3" id="KW-1185">Reference proteome</keyword>
<proteinExistence type="predicted"/>
<reference evidence="2" key="1">
    <citation type="submission" date="2023-08" db="EMBL/GenBank/DDBJ databases">
        <authorList>
            <person name="Chen Y."/>
            <person name="Shah S."/>
            <person name="Dougan E. K."/>
            <person name="Thang M."/>
            <person name="Chan C."/>
        </authorList>
    </citation>
    <scope>NUCLEOTIDE SEQUENCE</scope>
</reference>